<protein>
    <recommendedName>
        <fullName evidence="4">GDP-mannose pyrophosphatase</fullName>
    </recommendedName>
    <alternativeName>
        <fullName evidence="6">GDP-mannose hydrolase</fullName>
    </alternativeName>
    <alternativeName>
        <fullName evidence="7">GDPMK</fullName>
    </alternativeName>
</protein>
<dbReference type="PROSITE" id="PS51462">
    <property type="entry name" value="NUDIX"/>
    <property type="match status" value="1"/>
</dbReference>
<dbReference type="RefSeq" id="WP_160795316.1">
    <property type="nucleotide sequence ID" value="NZ_WSSB01000003.1"/>
</dbReference>
<proteinExistence type="inferred from homology"/>
<reference evidence="9 10" key="1">
    <citation type="submission" date="2019-12" db="EMBL/GenBank/DDBJ databases">
        <title>Neisseriaceae gen. nov. sp. Genome sequencing and assembly.</title>
        <authorList>
            <person name="Liu Z."/>
            <person name="Li A."/>
        </authorList>
    </citation>
    <scope>NUCLEOTIDE SEQUENCE [LARGE SCALE GENOMIC DNA]</scope>
    <source>
        <strain evidence="9 10">B2N2-7</strain>
    </source>
</reference>
<accession>A0A845BPF7</accession>
<organism evidence="9 10">
    <name type="scientific">Craterilacuibacter sinensis</name>
    <dbReference type="NCBI Taxonomy" id="2686017"/>
    <lineage>
        <taxon>Bacteria</taxon>
        <taxon>Pseudomonadati</taxon>
        <taxon>Pseudomonadota</taxon>
        <taxon>Betaproteobacteria</taxon>
        <taxon>Neisseriales</taxon>
        <taxon>Neisseriaceae</taxon>
        <taxon>Craterilacuibacter</taxon>
    </lineage>
</organism>
<dbReference type="InterPro" id="IPR015797">
    <property type="entry name" value="NUDIX_hydrolase-like_dom_sf"/>
</dbReference>
<evidence type="ECO:0000256" key="7">
    <source>
        <dbReference type="ARBA" id="ARBA00032272"/>
    </source>
</evidence>
<evidence type="ECO:0000256" key="2">
    <source>
        <dbReference type="ARBA" id="ARBA00001946"/>
    </source>
</evidence>
<dbReference type="InterPro" id="IPR020084">
    <property type="entry name" value="NUDIX_hydrolase_CS"/>
</dbReference>
<gene>
    <name evidence="9" type="ORF">GQF02_05055</name>
</gene>
<evidence type="ECO:0000313" key="9">
    <source>
        <dbReference type="EMBL" id="MXR36341.1"/>
    </source>
</evidence>
<evidence type="ECO:0000313" key="10">
    <source>
        <dbReference type="Proteomes" id="UP000467214"/>
    </source>
</evidence>
<comment type="caution">
    <text evidence="9">The sequence shown here is derived from an EMBL/GenBank/DDBJ whole genome shotgun (WGS) entry which is preliminary data.</text>
</comment>
<dbReference type="AlphaFoldDB" id="A0A845BPF7"/>
<evidence type="ECO:0000256" key="3">
    <source>
        <dbReference type="ARBA" id="ARBA00007275"/>
    </source>
</evidence>
<dbReference type="GO" id="GO:0019693">
    <property type="term" value="P:ribose phosphate metabolic process"/>
    <property type="evidence" value="ECO:0007669"/>
    <property type="project" value="TreeGrafter"/>
</dbReference>
<evidence type="ECO:0000256" key="4">
    <source>
        <dbReference type="ARBA" id="ARBA00016377"/>
    </source>
</evidence>
<dbReference type="PANTHER" id="PTHR11839">
    <property type="entry name" value="UDP/ADP-SUGAR PYROPHOSPHATASE"/>
    <property type="match status" value="1"/>
</dbReference>
<dbReference type="GO" id="GO:0005829">
    <property type="term" value="C:cytosol"/>
    <property type="evidence" value="ECO:0007669"/>
    <property type="project" value="TreeGrafter"/>
</dbReference>
<dbReference type="InterPro" id="IPR000086">
    <property type="entry name" value="NUDIX_hydrolase_dom"/>
</dbReference>
<dbReference type="Gene3D" id="3.90.79.10">
    <property type="entry name" value="Nucleoside Triphosphate Pyrophosphohydrolase"/>
    <property type="match status" value="1"/>
</dbReference>
<dbReference type="GO" id="GO:0016787">
    <property type="term" value="F:hydrolase activity"/>
    <property type="evidence" value="ECO:0007669"/>
    <property type="project" value="UniProtKB-KW"/>
</dbReference>
<keyword evidence="5" id="KW-0378">Hydrolase</keyword>
<feature type="domain" description="Nudix hydrolase" evidence="8">
    <location>
        <begin position="40"/>
        <end position="173"/>
    </location>
</feature>
<dbReference type="SUPFAM" id="SSF55811">
    <property type="entry name" value="Nudix"/>
    <property type="match status" value="1"/>
</dbReference>
<comment type="cofactor">
    <cofactor evidence="2">
        <name>Mg(2+)</name>
        <dbReference type="ChEBI" id="CHEBI:18420"/>
    </cofactor>
</comment>
<comment type="catalytic activity">
    <reaction evidence="1">
        <text>GDP-alpha-D-mannose + H2O = alpha-D-mannose 1-phosphate + GMP + 2 H(+)</text>
        <dbReference type="Rhea" id="RHEA:27978"/>
        <dbReference type="ChEBI" id="CHEBI:15377"/>
        <dbReference type="ChEBI" id="CHEBI:15378"/>
        <dbReference type="ChEBI" id="CHEBI:57527"/>
        <dbReference type="ChEBI" id="CHEBI:58115"/>
        <dbReference type="ChEBI" id="CHEBI:58409"/>
    </reaction>
</comment>
<evidence type="ECO:0000256" key="5">
    <source>
        <dbReference type="ARBA" id="ARBA00022801"/>
    </source>
</evidence>
<dbReference type="EMBL" id="WSSB01000003">
    <property type="protein sequence ID" value="MXR36341.1"/>
    <property type="molecule type" value="Genomic_DNA"/>
</dbReference>
<evidence type="ECO:0000259" key="8">
    <source>
        <dbReference type="PROSITE" id="PS51462"/>
    </source>
</evidence>
<dbReference type="PANTHER" id="PTHR11839:SF18">
    <property type="entry name" value="NUDIX HYDROLASE DOMAIN-CONTAINING PROTEIN"/>
    <property type="match status" value="1"/>
</dbReference>
<dbReference type="Pfam" id="PF00293">
    <property type="entry name" value="NUDIX"/>
    <property type="match status" value="1"/>
</dbReference>
<evidence type="ECO:0000256" key="6">
    <source>
        <dbReference type="ARBA" id="ARBA00032162"/>
    </source>
</evidence>
<name>A0A845BPF7_9NEIS</name>
<dbReference type="GO" id="GO:0006753">
    <property type="term" value="P:nucleoside phosphate metabolic process"/>
    <property type="evidence" value="ECO:0007669"/>
    <property type="project" value="TreeGrafter"/>
</dbReference>
<keyword evidence="10" id="KW-1185">Reference proteome</keyword>
<sequence>MDLTEQQLSSTQVYQGHFLKVSRDSVRLPDGKTATREYIQHPGAVAILALNQAGELILERQYRYPLGRSFIEIPAGKMDADESHADTARRELWEETGYTAEHWSLLGSAYPCIGYSNEVIHYYLAEGLQQNERQLDDGEFIEVLALPLDEVLAMAGDGRISDSKSIVGLSFLRARLAARYQDEPG</sequence>
<comment type="similarity">
    <text evidence="3">Belongs to the Nudix hydrolase family. NudK subfamily.</text>
</comment>
<dbReference type="Proteomes" id="UP000467214">
    <property type="component" value="Unassembled WGS sequence"/>
</dbReference>
<evidence type="ECO:0000256" key="1">
    <source>
        <dbReference type="ARBA" id="ARBA00000847"/>
    </source>
</evidence>
<dbReference type="PROSITE" id="PS00893">
    <property type="entry name" value="NUDIX_BOX"/>
    <property type="match status" value="1"/>
</dbReference>